<dbReference type="GO" id="GO:0006313">
    <property type="term" value="P:DNA transposition"/>
    <property type="evidence" value="ECO:0007669"/>
    <property type="project" value="InterPro"/>
</dbReference>
<dbReference type="Pfam" id="PF00872">
    <property type="entry name" value="Transposase_mut"/>
    <property type="match status" value="1"/>
</dbReference>
<gene>
    <name evidence="4" type="ORF">S01H4_34362</name>
</gene>
<dbReference type="PANTHER" id="PTHR33217">
    <property type="entry name" value="TRANSPOSASE FOR INSERTION SEQUENCE ELEMENT IS1081"/>
    <property type="match status" value="1"/>
</dbReference>
<name>X1AVX7_9ZZZZ</name>
<reference evidence="4" key="1">
    <citation type="journal article" date="2014" name="Front. Microbiol.">
        <title>High frequency of phylogenetically diverse reductive dehalogenase-homologous genes in deep subseafloor sedimentary metagenomes.</title>
        <authorList>
            <person name="Kawai M."/>
            <person name="Futagami T."/>
            <person name="Toyoda A."/>
            <person name="Takaki Y."/>
            <person name="Nishi S."/>
            <person name="Hori S."/>
            <person name="Arai W."/>
            <person name="Tsubouchi T."/>
            <person name="Morono Y."/>
            <person name="Uchiyama I."/>
            <person name="Ito T."/>
            <person name="Fujiyama A."/>
            <person name="Inagaki F."/>
            <person name="Takami H."/>
        </authorList>
    </citation>
    <scope>NUCLEOTIDE SEQUENCE</scope>
    <source>
        <strain evidence="4">Expedition CK06-06</strain>
    </source>
</reference>
<dbReference type="AlphaFoldDB" id="X1AVX7"/>
<dbReference type="GO" id="GO:0003677">
    <property type="term" value="F:DNA binding"/>
    <property type="evidence" value="ECO:0007669"/>
    <property type="project" value="UniProtKB-KW"/>
</dbReference>
<evidence type="ECO:0000256" key="1">
    <source>
        <dbReference type="ARBA" id="ARBA00022578"/>
    </source>
</evidence>
<comment type="caution">
    <text evidence="4">The sequence shown here is derived from an EMBL/GenBank/DDBJ whole genome shotgun (WGS) entry which is preliminary data.</text>
</comment>
<keyword evidence="1" id="KW-0815">Transposition</keyword>
<organism evidence="4">
    <name type="scientific">marine sediment metagenome</name>
    <dbReference type="NCBI Taxonomy" id="412755"/>
    <lineage>
        <taxon>unclassified sequences</taxon>
        <taxon>metagenomes</taxon>
        <taxon>ecological metagenomes</taxon>
    </lineage>
</organism>
<evidence type="ECO:0000256" key="3">
    <source>
        <dbReference type="ARBA" id="ARBA00023172"/>
    </source>
</evidence>
<sequence length="74" mass="8793">MDEEIAFWRNRPLKKNYPYLIIDARYEKVRKQDKVVSQGVLIILGVDEDGYREILAVDLANTETEESWSRVFRC</sequence>
<keyword evidence="3" id="KW-0233">DNA recombination</keyword>
<dbReference type="GO" id="GO:0004803">
    <property type="term" value="F:transposase activity"/>
    <property type="evidence" value="ECO:0007669"/>
    <property type="project" value="InterPro"/>
</dbReference>
<dbReference type="PANTHER" id="PTHR33217:SF7">
    <property type="entry name" value="TRANSPOSASE FOR INSERTION SEQUENCE ELEMENT IS1081"/>
    <property type="match status" value="1"/>
</dbReference>
<evidence type="ECO:0008006" key="5">
    <source>
        <dbReference type="Google" id="ProtNLM"/>
    </source>
</evidence>
<dbReference type="InterPro" id="IPR001207">
    <property type="entry name" value="Transposase_mutator"/>
</dbReference>
<proteinExistence type="predicted"/>
<keyword evidence="2" id="KW-0238">DNA-binding</keyword>
<protein>
    <recommendedName>
        <fullName evidence="5">Mutator family transposase</fullName>
    </recommendedName>
</protein>
<dbReference type="EMBL" id="BART01018175">
    <property type="protein sequence ID" value="GAG86890.1"/>
    <property type="molecule type" value="Genomic_DNA"/>
</dbReference>
<evidence type="ECO:0000313" key="4">
    <source>
        <dbReference type="EMBL" id="GAG86890.1"/>
    </source>
</evidence>
<evidence type="ECO:0000256" key="2">
    <source>
        <dbReference type="ARBA" id="ARBA00023125"/>
    </source>
</evidence>
<accession>X1AVX7</accession>